<accession>A0ABR4IEG5</accession>
<evidence type="ECO:0000313" key="2">
    <source>
        <dbReference type="EMBL" id="KAL2826115.1"/>
    </source>
</evidence>
<proteinExistence type="predicted"/>
<evidence type="ECO:0000313" key="3">
    <source>
        <dbReference type="Proteomes" id="UP001610335"/>
    </source>
</evidence>
<gene>
    <name evidence="2" type="ORF">BDW59DRAFT_145504</name>
</gene>
<feature type="signal peptide" evidence="1">
    <location>
        <begin position="1"/>
        <end position="19"/>
    </location>
</feature>
<keyword evidence="3" id="KW-1185">Reference proteome</keyword>
<sequence length="91" mass="10085">MSEGFIWFILAIRVHPGVARVHSRPFRFLLVRRNGPRILHGRIGEHSWNIAMEPVDAKRVLAFSGASFQLLPKAKSLGANGCGPIVDILTI</sequence>
<keyword evidence="1" id="KW-0732">Signal</keyword>
<reference evidence="2 3" key="1">
    <citation type="submission" date="2024-07" db="EMBL/GenBank/DDBJ databases">
        <title>Section-level genome sequencing and comparative genomics of Aspergillus sections Usti and Cavernicolus.</title>
        <authorList>
            <consortium name="Lawrence Berkeley National Laboratory"/>
            <person name="Nybo J.L."/>
            <person name="Vesth T.C."/>
            <person name="Theobald S."/>
            <person name="Frisvad J.C."/>
            <person name="Larsen T.O."/>
            <person name="Kjaerboelling I."/>
            <person name="Rothschild-Mancinelli K."/>
            <person name="Lyhne E.K."/>
            <person name="Kogle M.E."/>
            <person name="Barry K."/>
            <person name="Clum A."/>
            <person name="Na H."/>
            <person name="Ledsgaard L."/>
            <person name="Lin J."/>
            <person name="Lipzen A."/>
            <person name="Kuo A."/>
            <person name="Riley R."/>
            <person name="Mondo S."/>
            <person name="LaButti K."/>
            <person name="Haridas S."/>
            <person name="Pangalinan J."/>
            <person name="Salamov A.A."/>
            <person name="Simmons B.A."/>
            <person name="Magnuson J.K."/>
            <person name="Chen J."/>
            <person name="Drula E."/>
            <person name="Henrissat B."/>
            <person name="Wiebenga A."/>
            <person name="Lubbers R.J."/>
            <person name="Gomes A.C."/>
            <person name="Makela M.R."/>
            <person name="Stajich J."/>
            <person name="Grigoriev I.V."/>
            <person name="Mortensen U.H."/>
            <person name="De vries R.P."/>
            <person name="Baker S.E."/>
            <person name="Andersen M.R."/>
        </authorList>
    </citation>
    <scope>NUCLEOTIDE SEQUENCE [LARGE SCALE GENOMIC DNA]</scope>
    <source>
        <strain evidence="2 3">CBS 600.67</strain>
    </source>
</reference>
<evidence type="ECO:0000256" key="1">
    <source>
        <dbReference type="SAM" id="SignalP"/>
    </source>
</evidence>
<protein>
    <submittedName>
        <fullName evidence="2">Uncharacterized protein</fullName>
    </submittedName>
</protein>
<name>A0ABR4IEG5_9EURO</name>
<organism evidence="2 3">
    <name type="scientific">Aspergillus cavernicola</name>
    <dbReference type="NCBI Taxonomy" id="176166"/>
    <lineage>
        <taxon>Eukaryota</taxon>
        <taxon>Fungi</taxon>
        <taxon>Dikarya</taxon>
        <taxon>Ascomycota</taxon>
        <taxon>Pezizomycotina</taxon>
        <taxon>Eurotiomycetes</taxon>
        <taxon>Eurotiomycetidae</taxon>
        <taxon>Eurotiales</taxon>
        <taxon>Aspergillaceae</taxon>
        <taxon>Aspergillus</taxon>
        <taxon>Aspergillus subgen. Nidulantes</taxon>
    </lineage>
</organism>
<comment type="caution">
    <text evidence="2">The sequence shown here is derived from an EMBL/GenBank/DDBJ whole genome shotgun (WGS) entry which is preliminary data.</text>
</comment>
<feature type="chain" id="PRO_5046106908" evidence="1">
    <location>
        <begin position="20"/>
        <end position="91"/>
    </location>
</feature>
<dbReference type="Proteomes" id="UP001610335">
    <property type="component" value="Unassembled WGS sequence"/>
</dbReference>
<dbReference type="EMBL" id="JBFXLS010000032">
    <property type="protein sequence ID" value="KAL2826115.1"/>
    <property type="molecule type" value="Genomic_DNA"/>
</dbReference>